<feature type="transmembrane region" description="Helical" evidence="1">
    <location>
        <begin position="299"/>
        <end position="319"/>
    </location>
</feature>
<dbReference type="PIRSF" id="PIRSF002746">
    <property type="entry name" value="Gluconate_transporter"/>
    <property type="match status" value="1"/>
</dbReference>
<dbReference type="GO" id="GO:0015128">
    <property type="term" value="F:gluconate transmembrane transporter activity"/>
    <property type="evidence" value="ECO:0007669"/>
    <property type="project" value="InterPro"/>
</dbReference>
<accession>A0A318DXG1</accession>
<dbReference type="AlphaFoldDB" id="A0A318DXG1"/>
<feature type="transmembrane region" description="Helical" evidence="1">
    <location>
        <begin position="29"/>
        <end position="47"/>
    </location>
</feature>
<feature type="transmembrane region" description="Helical" evidence="1">
    <location>
        <begin position="416"/>
        <end position="440"/>
    </location>
</feature>
<keyword evidence="1" id="KW-0812">Transmembrane</keyword>
<dbReference type="Pfam" id="PF02447">
    <property type="entry name" value="GntP_permease"/>
    <property type="match status" value="1"/>
</dbReference>
<dbReference type="InterPro" id="IPR003474">
    <property type="entry name" value="Glcn_transporter"/>
</dbReference>
<keyword evidence="1" id="KW-0472">Membrane</keyword>
<evidence type="ECO:0000313" key="3">
    <source>
        <dbReference type="Proteomes" id="UP000247389"/>
    </source>
</evidence>
<feature type="transmembrane region" description="Helical" evidence="1">
    <location>
        <begin position="179"/>
        <end position="198"/>
    </location>
</feature>
<feature type="transmembrane region" description="Helical" evidence="1">
    <location>
        <begin position="7"/>
        <end position="23"/>
    </location>
</feature>
<evidence type="ECO:0000256" key="1">
    <source>
        <dbReference type="SAM" id="Phobius"/>
    </source>
</evidence>
<reference evidence="2 3" key="1">
    <citation type="submission" date="2018-04" db="EMBL/GenBank/DDBJ databases">
        <title>Subsurface microbial communities from deep shales in Ohio and West Virginia, USA.</title>
        <authorList>
            <person name="Wrighton K."/>
        </authorList>
    </citation>
    <scope>NUCLEOTIDE SEQUENCE [LARGE SCALE GENOMIC DNA]</scope>
    <source>
        <strain evidence="2 3">MSL28</strain>
    </source>
</reference>
<name>A0A318DXG1_9FIRM</name>
<dbReference type="PANTHER" id="PTHR30354:SF11">
    <property type="entry name" value="PERMEASE"/>
    <property type="match status" value="1"/>
</dbReference>
<dbReference type="GO" id="GO:0005886">
    <property type="term" value="C:plasma membrane"/>
    <property type="evidence" value="ECO:0007669"/>
    <property type="project" value="TreeGrafter"/>
</dbReference>
<sequence>MTSGVQMILALLIGVGLLIYMILKTKIHAFPALIISASAIGLIGGLGPAQTIEAISSGFGGTLGSIGIVIGLGVMMGKLLEISGGAEQMAASFLKTVGKGREEWALGLTGAAVSIPVFCDSGFVILIGLAKSLSKKTGRSIVVLGISLAAGLVATHHTVPPTPGPLAVAGIYGADIGQMILVGLILACFILVGTILYAKTLAKKIKIDVDDLIEQADQKFDESELPAPGLSFSPIAVPIFLILLNTLFSAFEVENSLASVVTFLGNPAIAVMIGLLIAIYGLVSKLETAEITDQLEKSLASAAVIIFVTGAGGALGSVLRASGIGDFVAEQVAEFSIPMLLIPFVIATLVRLVQGSGTVAMITAASITAPIVANSSLNPVIAAQATTVGAMIFSYFNDSFFWVVTKFLGLDVKQGIKAWSMTTTVAWLSGLVGLVIINIFI</sequence>
<dbReference type="NCBIfam" id="TIGR00791">
    <property type="entry name" value="gntP"/>
    <property type="match status" value="1"/>
</dbReference>
<feature type="transmembrane region" description="Helical" evidence="1">
    <location>
        <begin position="104"/>
        <end position="129"/>
    </location>
</feature>
<dbReference type="PANTHER" id="PTHR30354">
    <property type="entry name" value="GNT FAMILY GLUCONATE TRANSPORTER"/>
    <property type="match status" value="1"/>
</dbReference>
<feature type="transmembrane region" description="Helical" evidence="1">
    <location>
        <begin position="141"/>
        <end position="159"/>
    </location>
</feature>
<comment type="caution">
    <text evidence="2">The sequence shown here is derived from an EMBL/GenBank/DDBJ whole genome shotgun (WGS) entry which is preliminary data.</text>
</comment>
<dbReference type="Proteomes" id="UP000247389">
    <property type="component" value="Unassembled WGS sequence"/>
</dbReference>
<feature type="transmembrane region" description="Helical" evidence="1">
    <location>
        <begin position="377"/>
        <end position="396"/>
    </location>
</feature>
<feature type="transmembrane region" description="Helical" evidence="1">
    <location>
        <begin position="229"/>
        <end position="251"/>
    </location>
</feature>
<proteinExistence type="predicted"/>
<feature type="transmembrane region" description="Helical" evidence="1">
    <location>
        <begin position="257"/>
        <end position="283"/>
    </location>
</feature>
<gene>
    <name evidence="2" type="ORF">C8C78_1487</name>
</gene>
<organism evidence="2 3">
    <name type="scientific">Halanaerobium congolense</name>
    <dbReference type="NCBI Taxonomy" id="54121"/>
    <lineage>
        <taxon>Bacteria</taxon>
        <taxon>Bacillati</taxon>
        <taxon>Bacillota</taxon>
        <taxon>Clostridia</taxon>
        <taxon>Halanaerobiales</taxon>
        <taxon>Halanaerobiaceae</taxon>
        <taxon>Halanaerobium</taxon>
    </lineage>
</organism>
<evidence type="ECO:0000313" key="2">
    <source>
        <dbReference type="EMBL" id="PXV61061.1"/>
    </source>
</evidence>
<feature type="transmembrane region" description="Helical" evidence="1">
    <location>
        <begin position="339"/>
        <end position="365"/>
    </location>
</feature>
<dbReference type="RefSeq" id="WP_110301309.1">
    <property type="nucleotide sequence ID" value="NZ_QICM01000048.1"/>
</dbReference>
<protein>
    <submittedName>
        <fullName evidence="2">GntP family gluconate:H+ symporter</fullName>
    </submittedName>
</protein>
<feature type="transmembrane region" description="Helical" evidence="1">
    <location>
        <begin position="59"/>
        <end position="80"/>
    </location>
</feature>
<keyword evidence="1" id="KW-1133">Transmembrane helix</keyword>
<dbReference type="EMBL" id="QICM01000048">
    <property type="protein sequence ID" value="PXV61061.1"/>
    <property type="molecule type" value="Genomic_DNA"/>
</dbReference>